<feature type="modified residue" description="4-aspartylphosphate" evidence="4">
    <location>
        <position position="616"/>
    </location>
</feature>
<keyword evidence="5" id="KW-0812">Transmembrane</keyword>
<dbReference type="SUPFAM" id="SSF55785">
    <property type="entry name" value="PYP-like sensor domain (PAS domain)"/>
    <property type="match status" value="1"/>
</dbReference>
<dbReference type="SUPFAM" id="SSF52172">
    <property type="entry name" value="CheY-like"/>
    <property type="match status" value="1"/>
</dbReference>
<dbReference type="InterPro" id="IPR011006">
    <property type="entry name" value="CheY-like_superfamily"/>
</dbReference>
<dbReference type="AlphaFoldDB" id="A0A9D7SF79"/>
<feature type="domain" description="Response regulatory" evidence="7">
    <location>
        <begin position="565"/>
        <end position="681"/>
    </location>
</feature>
<dbReference type="InterPro" id="IPR003594">
    <property type="entry name" value="HATPase_dom"/>
</dbReference>
<dbReference type="Proteomes" id="UP000886657">
    <property type="component" value="Unassembled WGS sequence"/>
</dbReference>
<name>A0A9D7SF79_9BACT</name>
<dbReference type="CDD" id="cd00082">
    <property type="entry name" value="HisKA"/>
    <property type="match status" value="1"/>
</dbReference>
<dbReference type="InterPro" id="IPR005467">
    <property type="entry name" value="His_kinase_dom"/>
</dbReference>
<evidence type="ECO:0000313" key="8">
    <source>
        <dbReference type="EMBL" id="MBK9795148.1"/>
    </source>
</evidence>
<dbReference type="PROSITE" id="PS50110">
    <property type="entry name" value="RESPONSE_REGULATORY"/>
    <property type="match status" value="1"/>
</dbReference>
<dbReference type="InterPro" id="IPR000014">
    <property type="entry name" value="PAS"/>
</dbReference>
<dbReference type="InterPro" id="IPR001789">
    <property type="entry name" value="Sig_transdc_resp-reg_receiver"/>
</dbReference>
<organism evidence="8 9">
    <name type="scientific">Candidatus Geothrix skivensis</name>
    <dbReference type="NCBI Taxonomy" id="2954439"/>
    <lineage>
        <taxon>Bacteria</taxon>
        <taxon>Pseudomonadati</taxon>
        <taxon>Acidobacteriota</taxon>
        <taxon>Holophagae</taxon>
        <taxon>Holophagales</taxon>
        <taxon>Holophagaceae</taxon>
        <taxon>Geothrix</taxon>
    </lineage>
</organism>
<dbReference type="InterPro" id="IPR036097">
    <property type="entry name" value="HisK_dim/P_sf"/>
</dbReference>
<dbReference type="Pfam" id="PF00072">
    <property type="entry name" value="Response_reg"/>
    <property type="match status" value="1"/>
</dbReference>
<keyword evidence="5" id="KW-1133">Transmembrane helix</keyword>
<keyword evidence="3 4" id="KW-0597">Phosphoprotein</keyword>
<comment type="caution">
    <text evidence="8">The sequence shown here is derived from an EMBL/GenBank/DDBJ whole genome shotgun (WGS) entry which is preliminary data.</text>
</comment>
<evidence type="ECO:0000256" key="2">
    <source>
        <dbReference type="ARBA" id="ARBA00012438"/>
    </source>
</evidence>
<evidence type="ECO:0000256" key="1">
    <source>
        <dbReference type="ARBA" id="ARBA00000085"/>
    </source>
</evidence>
<dbReference type="Gene3D" id="1.10.287.130">
    <property type="match status" value="1"/>
</dbReference>
<dbReference type="SUPFAM" id="SSF55874">
    <property type="entry name" value="ATPase domain of HSP90 chaperone/DNA topoisomerase II/histidine kinase"/>
    <property type="match status" value="1"/>
</dbReference>
<dbReference type="Gene3D" id="3.40.50.2300">
    <property type="match status" value="1"/>
</dbReference>
<feature type="domain" description="Histidine kinase" evidence="6">
    <location>
        <begin position="320"/>
        <end position="545"/>
    </location>
</feature>
<keyword evidence="5" id="KW-0472">Membrane</keyword>
<dbReference type="PANTHER" id="PTHR43065:SF42">
    <property type="entry name" value="TWO-COMPONENT SENSOR PPRA"/>
    <property type="match status" value="1"/>
</dbReference>
<dbReference type="Pfam" id="PF02518">
    <property type="entry name" value="HATPase_c"/>
    <property type="match status" value="1"/>
</dbReference>
<feature type="transmembrane region" description="Helical" evidence="5">
    <location>
        <begin position="135"/>
        <end position="157"/>
    </location>
</feature>
<evidence type="ECO:0000259" key="6">
    <source>
        <dbReference type="PROSITE" id="PS50109"/>
    </source>
</evidence>
<gene>
    <name evidence="8" type="ORF">IPP58_01380</name>
</gene>
<dbReference type="InterPro" id="IPR003661">
    <property type="entry name" value="HisK_dim/P_dom"/>
</dbReference>
<dbReference type="PROSITE" id="PS50109">
    <property type="entry name" value="HIS_KIN"/>
    <property type="match status" value="1"/>
</dbReference>
<dbReference type="InterPro" id="IPR035965">
    <property type="entry name" value="PAS-like_dom_sf"/>
</dbReference>
<dbReference type="EC" id="2.7.13.3" evidence="2"/>
<sequence>MMKFSGSVERLAGVVAWGISYSIAVLVPMIFFLGSYQYLRGVMEARTELRSHEISRIIQDNPLMWRFEEIRLAELLGRGLAEDKSEAVEIVAADGVLVAQNGSATGGLWAHCNHPIYDAGRVVAQIRVSYSLRPLLVRTLLVALGSLVIAFLVFFTLRTLPLRAVNDSAKALRESEKRFRSLFESMKEGLAIHRLDPGEGGAFPSLRLMDVNPSCLALLQLDRQAVLGRDSFTLFGPGFAEHRSEFQRVEEREGFAAFELTLPGRDRLYAVQAFSPAKGQIATLFEDITDRREAENERLNLERQLLQAQKLESLGILSGGIAHDFNNLLAAMQGYLNLVQVQVDAESPAFKHLESMERVVHRATDLTSQMLAYSGKGRFVVKQHSLNRVIEDMNDLVKVTIPKKILLDLDLAPLLPPVEADAAQIQQVILNLLTNASDAIGDQEGIIRITTRSLRLGPGDLVKDFQGQNLEAGVFVALEVSDTGCGMSTEVQARIFDPFFSTKSLGRGLGLSAIQGILRGHHAGLRIDSKPGRGTTFKVYFRASALAMEEAGRGAVSARKSLEGTVLLVDDEVMITDSVSAMLEGMGLKVFIAHDGRQAVEVFQRERNRINLVLMDLTMPHLDGLEAARLIHRLEPRMPVILSSGYSEHESIQGGIGGQAVGFLQKPYSLQALYEALRGSLQPSST</sequence>
<evidence type="ECO:0000256" key="5">
    <source>
        <dbReference type="SAM" id="Phobius"/>
    </source>
</evidence>
<proteinExistence type="predicted"/>
<dbReference type="PANTHER" id="PTHR43065">
    <property type="entry name" value="SENSOR HISTIDINE KINASE"/>
    <property type="match status" value="1"/>
</dbReference>
<protein>
    <recommendedName>
        <fullName evidence="2">histidine kinase</fullName>
        <ecNumber evidence="2">2.7.13.3</ecNumber>
    </recommendedName>
</protein>
<dbReference type="Gene3D" id="3.30.450.20">
    <property type="entry name" value="PAS domain"/>
    <property type="match status" value="1"/>
</dbReference>
<dbReference type="InterPro" id="IPR004358">
    <property type="entry name" value="Sig_transdc_His_kin-like_C"/>
</dbReference>
<evidence type="ECO:0000259" key="7">
    <source>
        <dbReference type="PROSITE" id="PS50110"/>
    </source>
</evidence>
<dbReference type="CDD" id="cd00156">
    <property type="entry name" value="REC"/>
    <property type="match status" value="1"/>
</dbReference>
<dbReference type="PRINTS" id="PR00344">
    <property type="entry name" value="BCTRLSENSOR"/>
</dbReference>
<evidence type="ECO:0000313" key="9">
    <source>
        <dbReference type="Proteomes" id="UP000886657"/>
    </source>
</evidence>
<dbReference type="InterPro" id="IPR036890">
    <property type="entry name" value="HATPase_C_sf"/>
</dbReference>
<dbReference type="SUPFAM" id="SSF47384">
    <property type="entry name" value="Homodimeric domain of signal transducing histidine kinase"/>
    <property type="match status" value="1"/>
</dbReference>
<dbReference type="Gene3D" id="3.30.565.10">
    <property type="entry name" value="Histidine kinase-like ATPase, C-terminal domain"/>
    <property type="match status" value="1"/>
</dbReference>
<evidence type="ECO:0000256" key="3">
    <source>
        <dbReference type="ARBA" id="ARBA00022553"/>
    </source>
</evidence>
<dbReference type="EMBL" id="JADKIO010000004">
    <property type="protein sequence ID" value="MBK9795148.1"/>
    <property type="molecule type" value="Genomic_DNA"/>
</dbReference>
<dbReference type="SMART" id="SM00387">
    <property type="entry name" value="HATPase_c"/>
    <property type="match status" value="1"/>
</dbReference>
<comment type="catalytic activity">
    <reaction evidence="1">
        <text>ATP + protein L-histidine = ADP + protein N-phospho-L-histidine.</text>
        <dbReference type="EC" id="2.7.13.3"/>
    </reaction>
</comment>
<accession>A0A9D7SF79</accession>
<evidence type="ECO:0000256" key="4">
    <source>
        <dbReference type="PROSITE-ProRule" id="PRU00169"/>
    </source>
</evidence>
<dbReference type="SMART" id="SM00448">
    <property type="entry name" value="REC"/>
    <property type="match status" value="1"/>
</dbReference>
<reference evidence="8" key="1">
    <citation type="submission" date="2020-10" db="EMBL/GenBank/DDBJ databases">
        <title>Connecting structure to function with the recovery of over 1000 high-quality activated sludge metagenome-assembled genomes encoding full-length rRNA genes using long-read sequencing.</title>
        <authorList>
            <person name="Singleton C.M."/>
            <person name="Petriglieri F."/>
            <person name="Kristensen J.M."/>
            <person name="Kirkegaard R.H."/>
            <person name="Michaelsen T.Y."/>
            <person name="Andersen M.H."/>
            <person name="Karst S.M."/>
            <person name="Dueholm M.S."/>
            <person name="Nielsen P.H."/>
            <person name="Albertsen M."/>
        </authorList>
    </citation>
    <scope>NUCLEOTIDE SEQUENCE</scope>
    <source>
        <strain evidence="8">Skiv_18-Q3-R9-52_MAXAC.067</strain>
    </source>
</reference>
<dbReference type="Pfam" id="PF13188">
    <property type="entry name" value="PAS_8"/>
    <property type="match status" value="1"/>
</dbReference>
<dbReference type="GO" id="GO:0000155">
    <property type="term" value="F:phosphorelay sensor kinase activity"/>
    <property type="evidence" value="ECO:0007669"/>
    <property type="project" value="InterPro"/>
</dbReference>
<dbReference type="CDD" id="cd00130">
    <property type="entry name" value="PAS"/>
    <property type="match status" value="1"/>
</dbReference>
<feature type="transmembrane region" description="Helical" evidence="5">
    <location>
        <begin position="12"/>
        <end position="33"/>
    </location>
</feature>